<name>A0A1B9GPX9_9TREE</name>
<dbReference type="AlphaFoldDB" id="A0A1B9GPX9"/>
<reference evidence="1 2" key="1">
    <citation type="submission" date="2013-07" db="EMBL/GenBank/DDBJ databases">
        <title>The Genome Sequence of Cryptococcus heveanensis BCC8398.</title>
        <authorList>
            <consortium name="The Broad Institute Genome Sequencing Platform"/>
            <person name="Cuomo C."/>
            <person name="Litvintseva A."/>
            <person name="Chen Y."/>
            <person name="Heitman J."/>
            <person name="Sun S."/>
            <person name="Springer D."/>
            <person name="Dromer F."/>
            <person name="Young S.K."/>
            <person name="Zeng Q."/>
            <person name="Gargeya S."/>
            <person name="Fitzgerald M."/>
            <person name="Abouelleil A."/>
            <person name="Alvarado L."/>
            <person name="Berlin A.M."/>
            <person name="Chapman S.B."/>
            <person name="Dewar J."/>
            <person name="Goldberg J."/>
            <person name="Griggs A."/>
            <person name="Gujja S."/>
            <person name="Hansen M."/>
            <person name="Howarth C."/>
            <person name="Imamovic A."/>
            <person name="Larimer J."/>
            <person name="McCowan C."/>
            <person name="Murphy C."/>
            <person name="Pearson M."/>
            <person name="Priest M."/>
            <person name="Roberts A."/>
            <person name="Saif S."/>
            <person name="Shea T."/>
            <person name="Sykes S."/>
            <person name="Wortman J."/>
            <person name="Nusbaum C."/>
            <person name="Birren B."/>
        </authorList>
    </citation>
    <scope>NUCLEOTIDE SEQUENCE [LARGE SCALE GENOMIC DNA]</scope>
    <source>
        <strain evidence="1 2">BCC8398</strain>
    </source>
</reference>
<organism evidence="1 2">
    <name type="scientific">Kwoniella heveanensis BCC8398</name>
    <dbReference type="NCBI Taxonomy" id="1296120"/>
    <lineage>
        <taxon>Eukaryota</taxon>
        <taxon>Fungi</taxon>
        <taxon>Dikarya</taxon>
        <taxon>Basidiomycota</taxon>
        <taxon>Agaricomycotina</taxon>
        <taxon>Tremellomycetes</taxon>
        <taxon>Tremellales</taxon>
        <taxon>Cryptococcaceae</taxon>
        <taxon>Kwoniella</taxon>
    </lineage>
</organism>
<dbReference type="EMBL" id="KI669506">
    <property type="protein sequence ID" value="OCF33061.1"/>
    <property type="molecule type" value="Genomic_DNA"/>
</dbReference>
<keyword evidence="2" id="KW-1185">Reference proteome</keyword>
<evidence type="ECO:0000313" key="1">
    <source>
        <dbReference type="EMBL" id="OCF33061.1"/>
    </source>
</evidence>
<gene>
    <name evidence="1" type="ORF">I316_05400</name>
</gene>
<protein>
    <submittedName>
        <fullName evidence="1">Uncharacterized protein</fullName>
    </submittedName>
</protein>
<accession>A0A1B9GPX9</accession>
<evidence type="ECO:0000313" key="2">
    <source>
        <dbReference type="Proteomes" id="UP000092666"/>
    </source>
</evidence>
<dbReference type="Proteomes" id="UP000092666">
    <property type="component" value="Unassembled WGS sequence"/>
</dbReference>
<proteinExistence type="predicted"/>
<reference evidence="2" key="2">
    <citation type="submission" date="2013-12" db="EMBL/GenBank/DDBJ databases">
        <title>Evolution of pathogenesis and genome organization in the Tremellales.</title>
        <authorList>
            <person name="Cuomo C."/>
            <person name="Litvintseva A."/>
            <person name="Heitman J."/>
            <person name="Chen Y."/>
            <person name="Sun S."/>
            <person name="Springer D."/>
            <person name="Dromer F."/>
            <person name="Young S."/>
            <person name="Zeng Q."/>
            <person name="Chapman S."/>
            <person name="Gujja S."/>
            <person name="Saif S."/>
            <person name="Birren B."/>
        </authorList>
    </citation>
    <scope>NUCLEOTIDE SEQUENCE [LARGE SCALE GENOMIC DNA]</scope>
    <source>
        <strain evidence="2">BCC8398</strain>
    </source>
</reference>
<sequence length="143" mass="15147">MGGRRCLLPSASKRLRKSAAAGAGAEGSQAGAQDGVIGSEIAGLDARKATNNTSLEAEVDEWDKVPDKITGRNIADVSCTLVAGNRKGSCARCAAKGRTCEHQLGGNFAQVVHMHLYKGSNLTIIGPDSRRKRENAKNREDRD</sequence>